<dbReference type="CDD" id="cd16914">
    <property type="entry name" value="EcfT"/>
    <property type="match status" value="1"/>
</dbReference>
<evidence type="ECO:0000313" key="6">
    <source>
        <dbReference type="EMBL" id="KPL83095.1"/>
    </source>
</evidence>
<comment type="caution">
    <text evidence="6">The sequence shown here is derived from an EMBL/GenBank/DDBJ whole genome shotgun (WGS) entry which is preliminary data.</text>
</comment>
<feature type="transmembrane region" description="Helical" evidence="5">
    <location>
        <begin position="97"/>
        <end position="119"/>
    </location>
</feature>
<evidence type="ECO:0000256" key="4">
    <source>
        <dbReference type="ARBA" id="ARBA00023136"/>
    </source>
</evidence>
<keyword evidence="2 5" id="KW-0812">Transmembrane</keyword>
<keyword evidence="3 5" id="KW-1133">Transmembrane helix</keyword>
<protein>
    <submittedName>
        <fullName evidence="6">Cobalt ABC transporter permease</fullName>
    </submittedName>
</protein>
<dbReference type="OrthoDB" id="8075495at2"/>
<evidence type="ECO:0000256" key="1">
    <source>
        <dbReference type="ARBA" id="ARBA00004141"/>
    </source>
</evidence>
<gene>
    <name evidence="6" type="ORF">SE15_07370</name>
</gene>
<organism evidence="6 7">
    <name type="scientific">Thermanaerothrix daxensis</name>
    <dbReference type="NCBI Taxonomy" id="869279"/>
    <lineage>
        <taxon>Bacteria</taxon>
        <taxon>Bacillati</taxon>
        <taxon>Chloroflexota</taxon>
        <taxon>Anaerolineae</taxon>
        <taxon>Anaerolineales</taxon>
        <taxon>Anaerolineaceae</taxon>
        <taxon>Thermanaerothrix</taxon>
    </lineage>
</organism>
<name>A0A0P6XIS2_9CHLR</name>
<feature type="transmembrane region" description="Helical" evidence="5">
    <location>
        <begin position="66"/>
        <end position="85"/>
    </location>
</feature>
<evidence type="ECO:0000256" key="2">
    <source>
        <dbReference type="ARBA" id="ARBA00022692"/>
    </source>
</evidence>
<evidence type="ECO:0000256" key="5">
    <source>
        <dbReference type="SAM" id="Phobius"/>
    </source>
</evidence>
<dbReference type="RefSeq" id="WP_054521475.1">
    <property type="nucleotide sequence ID" value="NZ_LGKO01000004.1"/>
</dbReference>
<dbReference type="PATRIC" id="fig|869279.4.peg.2206"/>
<sequence>MDSEIYLDRDTFFHRLDPRTKIIILLVTFVIVLYYQNPLWILPISALVVVQGILADSLINLRRIRYIMLVLAVSGLIIWNLFAGGQTRLFWIFTVESLAYSLGRVLIMLTLITAGMIFMSTTRNEEFVIGMIRLGLPYRVGFAISTALRLVPTIVGSVFIIAQAQRSRGLDLDSGNLLERIRKYLPLLVPVFVSTIRNTNIFGMALEAKGFGAREQRTFYLDIKMQRADYWMLGLMLVMFVITTYLKIRGFGDIPGLIRF</sequence>
<proteinExistence type="predicted"/>
<accession>A0A0P6XIS2</accession>
<dbReference type="AlphaFoldDB" id="A0A0P6XIS2"/>
<dbReference type="InterPro" id="IPR003339">
    <property type="entry name" value="ABC/ECF_trnsptr_transmembrane"/>
</dbReference>
<dbReference type="EMBL" id="LGKO01000004">
    <property type="protein sequence ID" value="KPL83095.1"/>
    <property type="molecule type" value="Genomic_DNA"/>
</dbReference>
<feature type="transmembrane region" description="Helical" evidence="5">
    <location>
        <begin position="140"/>
        <end position="164"/>
    </location>
</feature>
<reference evidence="6 7" key="1">
    <citation type="submission" date="2015-07" db="EMBL/GenBank/DDBJ databases">
        <title>Whole genome sequence of Thermanaerothrix daxensis DSM 23592.</title>
        <authorList>
            <person name="Hemp J."/>
            <person name="Ward L.M."/>
            <person name="Pace L.A."/>
            <person name="Fischer W.W."/>
        </authorList>
    </citation>
    <scope>NUCLEOTIDE SEQUENCE [LARGE SCALE GENOMIC DNA]</scope>
    <source>
        <strain evidence="6 7">GNS-1</strain>
    </source>
</reference>
<dbReference type="PANTHER" id="PTHR33514">
    <property type="entry name" value="PROTEIN ABCI12, CHLOROPLASTIC"/>
    <property type="match status" value="1"/>
</dbReference>
<comment type="subcellular location">
    <subcellularLocation>
        <location evidence="1">Membrane</location>
        <topology evidence="1">Multi-pass membrane protein</topology>
    </subcellularLocation>
</comment>
<keyword evidence="4 5" id="KW-0472">Membrane</keyword>
<dbReference type="PANTHER" id="PTHR33514:SF13">
    <property type="entry name" value="PROTEIN ABCI12, CHLOROPLASTIC"/>
    <property type="match status" value="1"/>
</dbReference>
<dbReference type="Pfam" id="PF02361">
    <property type="entry name" value="CbiQ"/>
    <property type="match status" value="1"/>
</dbReference>
<keyword evidence="7" id="KW-1185">Reference proteome</keyword>
<dbReference type="GO" id="GO:0005886">
    <property type="term" value="C:plasma membrane"/>
    <property type="evidence" value="ECO:0007669"/>
    <property type="project" value="TreeGrafter"/>
</dbReference>
<feature type="transmembrane region" description="Helical" evidence="5">
    <location>
        <begin position="228"/>
        <end position="248"/>
    </location>
</feature>
<evidence type="ECO:0000256" key="3">
    <source>
        <dbReference type="ARBA" id="ARBA00022989"/>
    </source>
</evidence>
<feature type="transmembrane region" description="Helical" evidence="5">
    <location>
        <begin position="20"/>
        <end position="35"/>
    </location>
</feature>
<evidence type="ECO:0000313" key="7">
    <source>
        <dbReference type="Proteomes" id="UP000050544"/>
    </source>
</evidence>
<dbReference type="Proteomes" id="UP000050544">
    <property type="component" value="Unassembled WGS sequence"/>
</dbReference>
<dbReference type="STRING" id="869279.SE15_07370"/>